<evidence type="ECO:0000313" key="2">
    <source>
        <dbReference type="EMBL" id="QUD87422.1"/>
    </source>
</evidence>
<organism evidence="2 3">
    <name type="scientific">Phenylobacterium montanum</name>
    <dbReference type="NCBI Taxonomy" id="2823693"/>
    <lineage>
        <taxon>Bacteria</taxon>
        <taxon>Pseudomonadati</taxon>
        <taxon>Pseudomonadota</taxon>
        <taxon>Alphaproteobacteria</taxon>
        <taxon>Caulobacterales</taxon>
        <taxon>Caulobacteraceae</taxon>
        <taxon>Phenylobacterium</taxon>
    </lineage>
</organism>
<proteinExistence type="predicted"/>
<dbReference type="Pfam" id="PF15579">
    <property type="entry name" value="Imm52"/>
    <property type="match status" value="1"/>
</dbReference>
<dbReference type="AlphaFoldDB" id="A0A975IU00"/>
<dbReference type="EMBL" id="CP073078">
    <property type="protein sequence ID" value="QUD87422.1"/>
    <property type="molecule type" value="Genomic_DNA"/>
</dbReference>
<dbReference type="InterPro" id="IPR028969">
    <property type="entry name" value="Imm52"/>
</dbReference>
<feature type="domain" description="Immunity protein 52" evidence="1">
    <location>
        <begin position="2"/>
        <end position="213"/>
    </location>
</feature>
<keyword evidence="3" id="KW-1185">Reference proteome</keyword>
<evidence type="ECO:0000313" key="3">
    <source>
        <dbReference type="Proteomes" id="UP000676409"/>
    </source>
</evidence>
<protein>
    <submittedName>
        <fullName evidence="2">Immunity 52 family protein</fullName>
    </submittedName>
</protein>
<accession>A0A975IU00</accession>
<dbReference type="Proteomes" id="UP000676409">
    <property type="component" value="Chromosome"/>
</dbReference>
<evidence type="ECO:0000259" key="1">
    <source>
        <dbReference type="Pfam" id="PF15579"/>
    </source>
</evidence>
<name>A0A975IU00_9CAUL</name>
<dbReference type="KEGG" id="caul:KCG34_20580"/>
<sequence>MRTLDALGKVDPILRHWRLADYEAMRSVPLAQARARISQLVQFGVATDDFGDPEPEDGYQVNATNTPQELETDHAEMFGFGVKAGSRGDNRAQFEAGFMMTLPKPSIVTFPIYRGALLAMIADWPSDWANAYAFDMTYSKTSPVPGAAPVPYTIFHMPWMSYLPAAKAEGLVVPPPITAEKTPDGGLLMIATTDRLDPTNPDHLERARVLSRIMVDRTGLE</sequence>
<gene>
    <name evidence="2" type="ORF">KCG34_20580</name>
</gene>
<reference evidence="2" key="1">
    <citation type="submission" date="2021-04" db="EMBL/GenBank/DDBJ databases">
        <title>The complete genome sequence of Caulobacter sp. S6.</title>
        <authorList>
            <person name="Tang Y."/>
            <person name="Ouyang W."/>
            <person name="Liu Q."/>
            <person name="Huang B."/>
            <person name="Guo Z."/>
            <person name="Lei P."/>
        </authorList>
    </citation>
    <scope>NUCLEOTIDE SEQUENCE</scope>
    <source>
        <strain evidence="2">S6</strain>
    </source>
</reference>